<proteinExistence type="predicted"/>
<evidence type="ECO:0000313" key="3">
    <source>
        <dbReference type="Proteomes" id="UP000008366"/>
    </source>
</evidence>
<gene>
    <name evidence="2" type="ORF">KILIM_005_01580</name>
</gene>
<evidence type="ECO:0000313" key="2">
    <source>
        <dbReference type="EMBL" id="GAB94541.1"/>
    </source>
</evidence>
<name>K6WL55_9MICO</name>
<sequence length="739" mass="76655">MWRLLWRGDRRGRTGTLLTVVGVAVAVFCALLVTAVPRALEAADSRLVARTPVGQPGTHGMRITSSIELFEGRAWTRMYVAGPGVADPRPPGLDAWPAAGQTLLSPELARTLAGRSDAGRLTGPLAPGVVGDAGLTAPGELLSYEVYAGPAGSDIVVTGFGDPRARGSILSVPLVVQLVVVVALPLVLFLLVVMRLSLRWRAQRSAALHLIGVGPRRGARLFAVEMGVVSAIGATSGVVAYAAFQPVIAGSGVLGLAWFPADAQLPWWAAILVVVVFTCLATRLAHLVMSGGVSDAWRDASPRRWRTAVGLTLFVPAATVAIACVAWAAASDVEPRVLPEGGYIPTVLACLLVGALGLALLLPGAIAGVAGWVARLPCSPGTRLGARLAGAHAVAMSPMAAAMALIVLLAGASEAVLKGMYVDGVGDLSRVSVQVDLNELAPETRLALLDLPAHARVVYVIGDSASPSIGPGLPMTVENGPWITVATCPDVQAHMVGMPGIEGCTGRPQQFAMDYDTTIQPAGTPIIVRLHDGTRVTVPTPAERYEAPGNGVLLPPQDAPWVAHASSAFVVFQTSALDGSYENLVAGIHAVAPRSLPHTAYASPEALTQHLQYSAVFRAGIGMAAILTALAAALIMLDLRWRTRGTRAAQQALGIPRRALRHTALSQVGVPTMTALALAVPFTLGVSWFYTGYWGPSYLLSGTVGRAVALTAVLAAVTAAGGAMVLTHGKFTVDDLAEE</sequence>
<evidence type="ECO:0000256" key="1">
    <source>
        <dbReference type="SAM" id="Phobius"/>
    </source>
</evidence>
<dbReference type="eggNOG" id="COG3127">
    <property type="taxonomic scope" value="Bacteria"/>
</dbReference>
<feature type="transmembrane region" description="Helical" evidence="1">
    <location>
        <begin position="174"/>
        <end position="198"/>
    </location>
</feature>
<dbReference type="EMBL" id="BAHD01000005">
    <property type="protein sequence ID" value="GAB94541.1"/>
    <property type="molecule type" value="Genomic_DNA"/>
</dbReference>
<feature type="transmembrane region" description="Helical" evidence="1">
    <location>
        <begin position="264"/>
        <end position="286"/>
    </location>
</feature>
<feature type="transmembrane region" description="Helical" evidence="1">
    <location>
        <begin position="703"/>
        <end position="726"/>
    </location>
</feature>
<dbReference type="AlphaFoldDB" id="K6WL55"/>
<feature type="transmembrane region" description="Helical" evidence="1">
    <location>
        <begin position="307"/>
        <end position="330"/>
    </location>
</feature>
<feature type="transmembrane region" description="Helical" evidence="1">
    <location>
        <begin position="615"/>
        <end position="637"/>
    </location>
</feature>
<dbReference type="Proteomes" id="UP000008366">
    <property type="component" value="Unassembled WGS sequence"/>
</dbReference>
<feature type="transmembrane region" description="Helical" evidence="1">
    <location>
        <begin position="342"/>
        <end position="374"/>
    </location>
</feature>
<keyword evidence="1" id="KW-1133">Transmembrane helix</keyword>
<evidence type="ECO:0008006" key="4">
    <source>
        <dbReference type="Google" id="ProtNLM"/>
    </source>
</evidence>
<keyword evidence="3" id="KW-1185">Reference proteome</keyword>
<comment type="caution">
    <text evidence="2">The sequence shown here is derived from an EMBL/GenBank/DDBJ whole genome shotgun (WGS) entry which is preliminary data.</text>
</comment>
<organism evidence="2 3">
    <name type="scientific">Kineosphaera limosa NBRC 100340</name>
    <dbReference type="NCBI Taxonomy" id="1184609"/>
    <lineage>
        <taxon>Bacteria</taxon>
        <taxon>Bacillati</taxon>
        <taxon>Actinomycetota</taxon>
        <taxon>Actinomycetes</taxon>
        <taxon>Micrococcales</taxon>
        <taxon>Dermatophilaceae</taxon>
        <taxon>Kineosphaera</taxon>
    </lineage>
</organism>
<keyword evidence="1" id="KW-0472">Membrane</keyword>
<feature type="transmembrane region" description="Helical" evidence="1">
    <location>
        <begin position="668"/>
        <end position="691"/>
    </location>
</feature>
<reference evidence="2 3" key="1">
    <citation type="submission" date="2012-08" db="EMBL/GenBank/DDBJ databases">
        <title>Whole genome shotgun sequence of Kineosphaera limosa NBRC 100340.</title>
        <authorList>
            <person name="Yoshida I."/>
            <person name="Isaki S."/>
            <person name="Hosoyama A."/>
            <person name="Tsuchikane K."/>
            <person name="Katsumata H."/>
            <person name="Ando Y."/>
            <person name="Ohji S."/>
            <person name="Hamada M."/>
            <person name="Tamura T."/>
            <person name="Yamazoe A."/>
            <person name="Yamazaki S."/>
            <person name="Fujita N."/>
        </authorList>
    </citation>
    <scope>NUCLEOTIDE SEQUENCE [LARGE SCALE GENOMIC DNA]</scope>
    <source>
        <strain evidence="2 3">NBRC 100340</strain>
    </source>
</reference>
<dbReference type="STRING" id="1184609.KILIM_005_01580"/>
<feature type="transmembrane region" description="Helical" evidence="1">
    <location>
        <begin position="386"/>
        <end position="410"/>
    </location>
</feature>
<feature type="transmembrane region" description="Helical" evidence="1">
    <location>
        <begin position="219"/>
        <end position="244"/>
    </location>
</feature>
<accession>K6WL55</accession>
<keyword evidence="1" id="KW-0812">Transmembrane</keyword>
<protein>
    <recommendedName>
        <fullName evidence="4">ABC3 transporter permease protein domain-containing protein</fullName>
    </recommendedName>
</protein>